<evidence type="ECO:0000256" key="4">
    <source>
        <dbReference type="ARBA" id="ARBA00022840"/>
    </source>
</evidence>
<dbReference type="RefSeq" id="WP_183618413.1">
    <property type="nucleotide sequence ID" value="NZ_JACIDY010000009.1"/>
</dbReference>
<evidence type="ECO:0000313" key="7">
    <source>
        <dbReference type="EMBL" id="MBB3941504.1"/>
    </source>
</evidence>
<dbReference type="Proteomes" id="UP000561459">
    <property type="component" value="Unassembled WGS sequence"/>
</dbReference>
<dbReference type="InterPro" id="IPR027417">
    <property type="entry name" value="P-loop_NTPase"/>
</dbReference>
<dbReference type="PANTHER" id="PTHR43820">
    <property type="entry name" value="HIGH-AFFINITY BRANCHED-CHAIN AMINO ACID TRANSPORT ATP-BINDING PROTEIN LIVF"/>
    <property type="match status" value="1"/>
</dbReference>
<dbReference type="GO" id="GO:0005524">
    <property type="term" value="F:ATP binding"/>
    <property type="evidence" value="ECO:0007669"/>
    <property type="project" value="UniProtKB-KW"/>
</dbReference>
<sequence length="258" mass="28066">MRNILEVDNVEIRYDQAILAVRDITFTVPEDGFVSLIGANGSGKTTTLRAISRLLELDRGRLTRGAIRFDGKDIAPQSPHALVAAGIGQVLEGRRCFLPMTVEENLRTAAASLRLSRAETRAALEKAFTRFPQLADRRRTPAALLSGGEQQMLAIERALVREPRLLLLDEPTMGLAPQIAETILETVATLNRQHGVAVLIAEQNVALTLRFAHDAHVLENGAIRLSGTAADLLHHPEIWSTYLGLPTTAPAILQAIPA</sequence>
<gene>
    <name evidence="7" type="ORF">GGR39_003181</name>
</gene>
<keyword evidence="4 7" id="KW-0067">ATP-binding</keyword>
<keyword evidence="2" id="KW-0813">Transport</keyword>
<accession>A0A7W6FZG9</accession>
<dbReference type="GO" id="GO:0015807">
    <property type="term" value="P:L-amino acid transport"/>
    <property type="evidence" value="ECO:0007669"/>
    <property type="project" value="TreeGrafter"/>
</dbReference>
<dbReference type="GO" id="GO:0015658">
    <property type="term" value="F:branched-chain amino acid transmembrane transporter activity"/>
    <property type="evidence" value="ECO:0007669"/>
    <property type="project" value="TreeGrafter"/>
</dbReference>
<keyword evidence="3" id="KW-0547">Nucleotide-binding</keyword>
<dbReference type="SMART" id="SM00382">
    <property type="entry name" value="AAA"/>
    <property type="match status" value="1"/>
</dbReference>
<dbReference type="CDD" id="cd03224">
    <property type="entry name" value="ABC_TM1139_LivF_branched"/>
    <property type="match status" value="1"/>
</dbReference>
<evidence type="ECO:0000259" key="6">
    <source>
        <dbReference type="PROSITE" id="PS50893"/>
    </source>
</evidence>
<dbReference type="InterPro" id="IPR003439">
    <property type="entry name" value="ABC_transporter-like_ATP-bd"/>
</dbReference>
<dbReference type="EMBL" id="JACIDY010000009">
    <property type="protein sequence ID" value="MBB3941504.1"/>
    <property type="molecule type" value="Genomic_DNA"/>
</dbReference>
<dbReference type="Gene3D" id="3.40.50.300">
    <property type="entry name" value="P-loop containing nucleotide triphosphate hydrolases"/>
    <property type="match status" value="1"/>
</dbReference>
<dbReference type="PROSITE" id="PS50893">
    <property type="entry name" value="ABC_TRANSPORTER_2"/>
    <property type="match status" value="1"/>
</dbReference>
<keyword evidence="5" id="KW-0029">Amino-acid transport</keyword>
<proteinExistence type="inferred from homology"/>
<dbReference type="AlphaFoldDB" id="A0A7W6FZG9"/>
<organism evidence="7 8">
    <name type="scientific">Novosphingobium fluoreni</name>
    <dbReference type="NCBI Taxonomy" id="1391222"/>
    <lineage>
        <taxon>Bacteria</taxon>
        <taxon>Pseudomonadati</taxon>
        <taxon>Pseudomonadota</taxon>
        <taxon>Alphaproteobacteria</taxon>
        <taxon>Sphingomonadales</taxon>
        <taxon>Sphingomonadaceae</taxon>
        <taxon>Novosphingobium</taxon>
    </lineage>
</organism>
<evidence type="ECO:0000256" key="1">
    <source>
        <dbReference type="ARBA" id="ARBA00005417"/>
    </source>
</evidence>
<dbReference type="InterPro" id="IPR052156">
    <property type="entry name" value="BCAA_Transport_ATP-bd_LivF"/>
</dbReference>
<evidence type="ECO:0000313" key="8">
    <source>
        <dbReference type="Proteomes" id="UP000561459"/>
    </source>
</evidence>
<keyword evidence="8" id="KW-1185">Reference proteome</keyword>
<name>A0A7W6FZG9_9SPHN</name>
<protein>
    <submittedName>
        <fullName evidence="7">Branched-chain amino acid transport system ATP-binding protein</fullName>
    </submittedName>
</protein>
<comment type="caution">
    <text evidence="7">The sequence shown here is derived from an EMBL/GenBank/DDBJ whole genome shotgun (WGS) entry which is preliminary data.</text>
</comment>
<evidence type="ECO:0000256" key="5">
    <source>
        <dbReference type="ARBA" id="ARBA00022970"/>
    </source>
</evidence>
<dbReference type="Pfam" id="PF00005">
    <property type="entry name" value="ABC_tran"/>
    <property type="match status" value="1"/>
</dbReference>
<dbReference type="SUPFAM" id="SSF52540">
    <property type="entry name" value="P-loop containing nucleoside triphosphate hydrolases"/>
    <property type="match status" value="1"/>
</dbReference>
<reference evidence="7 8" key="1">
    <citation type="submission" date="2020-08" db="EMBL/GenBank/DDBJ databases">
        <title>Genomic Encyclopedia of Type Strains, Phase IV (KMG-IV): sequencing the most valuable type-strain genomes for metagenomic binning, comparative biology and taxonomic classification.</title>
        <authorList>
            <person name="Goeker M."/>
        </authorList>
    </citation>
    <scope>NUCLEOTIDE SEQUENCE [LARGE SCALE GENOMIC DNA]</scope>
    <source>
        <strain evidence="7 8">DSM 27568</strain>
    </source>
</reference>
<feature type="domain" description="ABC transporter" evidence="6">
    <location>
        <begin position="5"/>
        <end position="245"/>
    </location>
</feature>
<dbReference type="InterPro" id="IPR003593">
    <property type="entry name" value="AAA+_ATPase"/>
</dbReference>
<evidence type="ECO:0000256" key="3">
    <source>
        <dbReference type="ARBA" id="ARBA00022741"/>
    </source>
</evidence>
<evidence type="ECO:0000256" key="2">
    <source>
        <dbReference type="ARBA" id="ARBA00022448"/>
    </source>
</evidence>
<dbReference type="GO" id="GO:0016887">
    <property type="term" value="F:ATP hydrolysis activity"/>
    <property type="evidence" value="ECO:0007669"/>
    <property type="project" value="InterPro"/>
</dbReference>
<dbReference type="PANTHER" id="PTHR43820:SF4">
    <property type="entry name" value="HIGH-AFFINITY BRANCHED-CHAIN AMINO ACID TRANSPORT ATP-BINDING PROTEIN LIVF"/>
    <property type="match status" value="1"/>
</dbReference>
<comment type="similarity">
    <text evidence="1">Belongs to the ABC transporter superfamily.</text>
</comment>